<feature type="transmembrane region" description="Helical" evidence="6">
    <location>
        <begin position="296"/>
        <end position="313"/>
    </location>
</feature>
<evidence type="ECO:0000256" key="4">
    <source>
        <dbReference type="ARBA" id="ARBA00023136"/>
    </source>
</evidence>
<keyword evidence="2 6" id="KW-0812">Transmembrane</keyword>
<evidence type="ECO:0000256" key="6">
    <source>
        <dbReference type="SAM" id="Phobius"/>
    </source>
</evidence>
<reference evidence="7 8" key="1">
    <citation type="submission" date="2023-05" db="EMBL/GenBank/DDBJ databases">
        <title>A 100% complete, gapless, phased diploid assembly of the Scenedesmus obliquus UTEX 3031 genome.</title>
        <authorList>
            <person name="Biondi T.C."/>
            <person name="Hanschen E.R."/>
            <person name="Kwon T."/>
            <person name="Eng W."/>
            <person name="Kruse C.P.S."/>
            <person name="Koehler S.I."/>
            <person name="Kunde Y."/>
            <person name="Gleasner C.D."/>
            <person name="You Mak K.T."/>
            <person name="Polle J."/>
            <person name="Hovde B.T."/>
            <person name="Starkenburg S.R."/>
        </authorList>
    </citation>
    <scope>NUCLEOTIDE SEQUENCE [LARGE SCALE GENOMIC DNA]</scope>
    <source>
        <strain evidence="7 8">DOE0152z</strain>
    </source>
</reference>
<proteinExistence type="predicted"/>
<keyword evidence="4 6" id="KW-0472">Membrane</keyword>
<accession>A0ABY8UNN3</accession>
<sequence length="394" mass="42751">MTDSSAAQRQIKDALRHQDNSWGSFMQKWKIPLILGYYGFCSSTLIVINKVAVHTLQAPVFILVLQLLFSAVVVKGLNFTGVLEAEGLQWSLVKPFLLIVLGFLGTLYANIKVLVYSNVETFITFRSSTPLVLCIFDYLFLGRELPGKRSVCSILLLVASCAGYTYYDQGFHIKAYTWLCVWGAFFLFEACYVKHVCDTVAMSNWGRVYYTNFLAAMALLLVFPLCSGEHEVLRAAAFDIPQVSVLFMSCAVGVCMSHAGYLMRSNVSATAGVVVGVVCKIGSVLINLLIWDQHASPIQLCFLAMGLMGGSLFQQAPLRTKPSAGKLPLAVQDMSADDMNGSESEGLIRSYSGCPPCSSGVGRSDSDSSGSCATPLGSPDTRLTTLSPRPGNGR</sequence>
<feature type="transmembrane region" description="Helical" evidence="6">
    <location>
        <begin position="150"/>
        <end position="167"/>
    </location>
</feature>
<feature type="transmembrane region" description="Helical" evidence="6">
    <location>
        <begin position="269"/>
        <end position="290"/>
    </location>
</feature>
<feature type="transmembrane region" description="Helical" evidence="6">
    <location>
        <begin position="205"/>
        <end position="223"/>
    </location>
</feature>
<feature type="transmembrane region" description="Helical" evidence="6">
    <location>
        <begin position="173"/>
        <end position="193"/>
    </location>
</feature>
<feature type="transmembrane region" description="Helical" evidence="6">
    <location>
        <begin position="60"/>
        <end position="80"/>
    </location>
</feature>
<organism evidence="7 8">
    <name type="scientific">Tetradesmus obliquus</name>
    <name type="common">Green alga</name>
    <name type="synonym">Acutodesmus obliquus</name>
    <dbReference type="NCBI Taxonomy" id="3088"/>
    <lineage>
        <taxon>Eukaryota</taxon>
        <taxon>Viridiplantae</taxon>
        <taxon>Chlorophyta</taxon>
        <taxon>core chlorophytes</taxon>
        <taxon>Chlorophyceae</taxon>
        <taxon>CS clade</taxon>
        <taxon>Sphaeropleales</taxon>
        <taxon>Scenedesmaceae</taxon>
        <taxon>Tetradesmus</taxon>
    </lineage>
</organism>
<feature type="transmembrane region" description="Helical" evidence="6">
    <location>
        <begin position="243"/>
        <end position="262"/>
    </location>
</feature>
<name>A0ABY8UNN3_TETOB</name>
<protein>
    <recommendedName>
        <fullName evidence="9">Sugar phosphate transporter domain-containing protein</fullName>
    </recommendedName>
</protein>
<dbReference type="PANTHER" id="PTHR11132">
    <property type="entry name" value="SOLUTE CARRIER FAMILY 35"/>
    <property type="match status" value="1"/>
</dbReference>
<feature type="transmembrane region" description="Helical" evidence="6">
    <location>
        <begin position="92"/>
        <end position="111"/>
    </location>
</feature>
<evidence type="ECO:0000256" key="1">
    <source>
        <dbReference type="ARBA" id="ARBA00004141"/>
    </source>
</evidence>
<keyword evidence="8" id="KW-1185">Reference proteome</keyword>
<keyword evidence="3 6" id="KW-1133">Transmembrane helix</keyword>
<evidence type="ECO:0000256" key="2">
    <source>
        <dbReference type="ARBA" id="ARBA00022692"/>
    </source>
</evidence>
<evidence type="ECO:0000256" key="3">
    <source>
        <dbReference type="ARBA" id="ARBA00022989"/>
    </source>
</evidence>
<feature type="region of interest" description="Disordered" evidence="5">
    <location>
        <begin position="357"/>
        <end position="394"/>
    </location>
</feature>
<dbReference type="Proteomes" id="UP001244341">
    <property type="component" value="Chromosome 14b"/>
</dbReference>
<evidence type="ECO:0000313" key="8">
    <source>
        <dbReference type="Proteomes" id="UP001244341"/>
    </source>
</evidence>
<dbReference type="InterPro" id="IPR050186">
    <property type="entry name" value="TPT_transporter"/>
</dbReference>
<comment type="subcellular location">
    <subcellularLocation>
        <location evidence="1">Membrane</location>
        <topology evidence="1">Multi-pass membrane protein</topology>
    </subcellularLocation>
</comment>
<dbReference type="EMBL" id="CP126221">
    <property type="protein sequence ID" value="WIA21901.1"/>
    <property type="molecule type" value="Genomic_DNA"/>
</dbReference>
<evidence type="ECO:0008006" key="9">
    <source>
        <dbReference type="Google" id="ProtNLM"/>
    </source>
</evidence>
<evidence type="ECO:0000313" key="7">
    <source>
        <dbReference type="EMBL" id="WIA21901.1"/>
    </source>
</evidence>
<evidence type="ECO:0000256" key="5">
    <source>
        <dbReference type="SAM" id="MobiDB-lite"/>
    </source>
</evidence>
<gene>
    <name evidence="7" type="ORF">OEZ85_004271</name>
</gene>
<feature type="compositionally biased region" description="Low complexity" evidence="5">
    <location>
        <begin position="358"/>
        <end position="371"/>
    </location>
</feature>
<feature type="transmembrane region" description="Helical" evidence="6">
    <location>
        <begin position="31"/>
        <end position="48"/>
    </location>
</feature>